<evidence type="ECO:0000313" key="1">
    <source>
        <dbReference type="EMBL" id="KIK21284.1"/>
    </source>
</evidence>
<reference evidence="2" key="2">
    <citation type="submission" date="2015-01" db="EMBL/GenBank/DDBJ databases">
        <title>Evolutionary Origins and Diversification of the Mycorrhizal Mutualists.</title>
        <authorList>
            <consortium name="DOE Joint Genome Institute"/>
            <consortium name="Mycorrhizal Genomics Consortium"/>
            <person name="Kohler A."/>
            <person name="Kuo A."/>
            <person name="Nagy L.G."/>
            <person name="Floudas D."/>
            <person name="Copeland A."/>
            <person name="Barry K.W."/>
            <person name="Cichocki N."/>
            <person name="Veneault-Fourrey C."/>
            <person name="LaButti K."/>
            <person name="Lindquist E.A."/>
            <person name="Lipzen A."/>
            <person name="Lundell T."/>
            <person name="Morin E."/>
            <person name="Murat C."/>
            <person name="Riley R."/>
            <person name="Ohm R."/>
            <person name="Sun H."/>
            <person name="Tunlid A."/>
            <person name="Henrissat B."/>
            <person name="Grigoriev I.V."/>
            <person name="Hibbett D.S."/>
            <person name="Martin F."/>
        </authorList>
    </citation>
    <scope>NUCLEOTIDE SEQUENCE [LARGE SCALE GENOMIC DNA]</scope>
    <source>
        <strain evidence="2">441</strain>
    </source>
</reference>
<dbReference type="AlphaFoldDB" id="A0A0C9Z525"/>
<proteinExistence type="predicted"/>
<organism evidence="1 2">
    <name type="scientific">Pisolithus microcarpus 441</name>
    <dbReference type="NCBI Taxonomy" id="765257"/>
    <lineage>
        <taxon>Eukaryota</taxon>
        <taxon>Fungi</taxon>
        <taxon>Dikarya</taxon>
        <taxon>Basidiomycota</taxon>
        <taxon>Agaricomycotina</taxon>
        <taxon>Agaricomycetes</taxon>
        <taxon>Agaricomycetidae</taxon>
        <taxon>Boletales</taxon>
        <taxon>Sclerodermatineae</taxon>
        <taxon>Pisolithaceae</taxon>
        <taxon>Pisolithus</taxon>
    </lineage>
</organism>
<reference evidence="1 2" key="1">
    <citation type="submission" date="2014-04" db="EMBL/GenBank/DDBJ databases">
        <authorList>
            <consortium name="DOE Joint Genome Institute"/>
            <person name="Kuo A."/>
            <person name="Kohler A."/>
            <person name="Costa M.D."/>
            <person name="Nagy L.G."/>
            <person name="Floudas D."/>
            <person name="Copeland A."/>
            <person name="Barry K.W."/>
            <person name="Cichocki N."/>
            <person name="Veneault-Fourrey C."/>
            <person name="LaButti K."/>
            <person name="Lindquist E.A."/>
            <person name="Lipzen A."/>
            <person name="Lundell T."/>
            <person name="Morin E."/>
            <person name="Murat C."/>
            <person name="Sun H."/>
            <person name="Tunlid A."/>
            <person name="Henrissat B."/>
            <person name="Grigoriev I.V."/>
            <person name="Hibbett D.S."/>
            <person name="Martin F."/>
            <person name="Nordberg H.P."/>
            <person name="Cantor M.N."/>
            <person name="Hua S.X."/>
        </authorList>
    </citation>
    <scope>NUCLEOTIDE SEQUENCE [LARGE SCALE GENOMIC DNA]</scope>
    <source>
        <strain evidence="1 2">441</strain>
    </source>
</reference>
<dbReference type="Proteomes" id="UP000054018">
    <property type="component" value="Unassembled WGS sequence"/>
</dbReference>
<protein>
    <submittedName>
        <fullName evidence="1">Unplaced genomic scaffold scaffold_69, whole genome shotgun sequence</fullName>
    </submittedName>
</protein>
<evidence type="ECO:0000313" key="2">
    <source>
        <dbReference type="Proteomes" id="UP000054018"/>
    </source>
</evidence>
<keyword evidence="2" id="KW-1185">Reference proteome</keyword>
<dbReference type="HOGENOM" id="CLU_1856093_0_0_1"/>
<dbReference type="EMBL" id="KN833753">
    <property type="protein sequence ID" value="KIK21284.1"/>
    <property type="molecule type" value="Genomic_DNA"/>
</dbReference>
<accession>A0A0C9Z525</accession>
<gene>
    <name evidence="1" type="ORF">PISMIDRAFT_547776</name>
</gene>
<name>A0A0C9Z525_9AGAM</name>
<sequence length="138" mass="15591">MSSISRMHHVVSLDSIRKSIVVHDDLVLLTEHFHDSRTVGSAHCNLTVSQMRMCTVAVTSVTPEEYCGPDKLDWTWPTVVIAVVDNLHVNSKQWGLQPTMRPAASPLFSTATVRSRGTQLPRNRWRLVRIEPAYTLEN</sequence>